<keyword evidence="1" id="KW-1133">Transmembrane helix</keyword>
<accession>A0ABR2JX30</accession>
<feature type="transmembrane region" description="Helical" evidence="1">
    <location>
        <begin position="69"/>
        <end position="85"/>
    </location>
</feature>
<evidence type="ECO:0000313" key="3">
    <source>
        <dbReference type="Proteomes" id="UP001470230"/>
    </source>
</evidence>
<keyword evidence="3" id="KW-1185">Reference proteome</keyword>
<protein>
    <submittedName>
        <fullName evidence="2">Uncharacterized protein</fullName>
    </submittedName>
</protein>
<dbReference type="EMBL" id="JAPFFF010000009">
    <property type="protein sequence ID" value="KAK8882797.1"/>
    <property type="molecule type" value="Genomic_DNA"/>
</dbReference>
<sequence>MAGISCLCKNIDIPHITCMCAHTASGTALPLFIILPNSIQSLPVELNEFNDNGQAWFASSKSGLMTRDLFLVWVIHVIHWLSLYIKKLDNL</sequence>
<dbReference type="Proteomes" id="UP001470230">
    <property type="component" value="Unassembled WGS sequence"/>
</dbReference>
<evidence type="ECO:0000256" key="1">
    <source>
        <dbReference type="SAM" id="Phobius"/>
    </source>
</evidence>
<organism evidence="2 3">
    <name type="scientific">Tritrichomonas musculus</name>
    <dbReference type="NCBI Taxonomy" id="1915356"/>
    <lineage>
        <taxon>Eukaryota</taxon>
        <taxon>Metamonada</taxon>
        <taxon>Parabasalia</taxon>
        <taxon>Tritrichomonadida</taxon>
        <taxon>Tritrichomonadidae</taxon>
        <taxon>Tritrichomonas</taxon>
    </lineage>
</organism>
<keyword evidence="1" id="KW-0472">Membrane</keyword>
<proteinExistence type="predicted"/>
<evidence type="ECO:0000313" key="2">
    <source>
        <dbReference type="EMBL" id="KAK8882797.1"/>
    </source>
</evidence>
<reference evidence="2 3" key="1">
    <citation type="submission" date="2024-04" db="EMBL/GenBank/DDBJ databases">
        <title>Tritrichomonas musculus Genome.</title>
        <authorList>
            <person name="Alves-Ferreira E."/>
            <person name="Grigg M."/>
            <person name="Lorenzi H."/>
            <person name="Galac M."/>
        </authorList>
    </citation>
    <scope>NUCLEOTIDE SEQUENCE [LARGE SCALE GENOMIC DNA]</scope>
    <source>
        <strain evidence="2 3">EAF2021</strain>
    </source>
</reference>
<comment type="caution">
    <text evidence="2">The sequence shown here is derived from an EMBL/GenBank/DDBJ whole genome shotgun (WGS) entry which is preliminary data.</text>
</comment>
<keyword evidence="1" id="KW-0812">Transmembrane</keyword>
<gene>
    <name evidence="2" type="ORF">M9Y10_045438</name>
</gene>
<name>A0ABR2JX30_9EUKA</name>